<dbReference type="AlphaFoldDB" id="A0A6J6FF67"/>
<feature type="transmembrane region" description="Helical" evidence="6">
    <location>
        <begin position="183"/>
        <end position="204"/>
    </location>
</feature>
<dbReference type="PANTHER" id="PTHR30353:SF0">
    <property type="entry name" value="TRANSMEMBRANE PROTEIN"/>
    <property type="match status" value="1"/>
</dbReference>
<reference evidence="8" key="1">
    <citation type="submission" date="2020-05" db="EMBL/GenBank/DDBJ databases">
        <authorList>
            <person name="Chiriac C."/>
            <person name="Salcher M."/>
            <person name="Ghai R."/>
            <person name="Kavagutti S V."/>
        </authorList>
    </citation>
    <scope>NUCLEOTIDE SEQUENCE</scope>
</reference>
<keyword evidence="2" id="KW-1003">Cell membrane</keyword>
<evidence type="ECO:0000256" key="5">
    <source>
        <dbReference type="ARBA" id="ARBA00023136"/>
    </source>
</evidence>
<sequence length="216" mass="23202">MINAAGLFDPAALIESSGNWGLLIVAAIVFTETGLLIGFMLPGDTLLIITGVLTFTGTIPQPIWLVSAIIFIASILGNQLGYQIGRVGGPAVFTRQEGGLLSHKSVERTEQFFARWGPLSLTLGQYVPIVRTLLPVAAGIGKMNRLTFTLYNALGSFLWAGLLPVAGWGVAHIPGVAELVVQYIDLVLLGVVGLSVLSVGIHWLRERREIRDEEKS</sequence>
<protein>
    <submittedName>
        <fullName evidence="8">Unannotated protein</fullName>
    </submittedName>
</protein>
<dbReference type="InterPro" id="IPR032816">
    <property type="entry name" value="VTT_dom"/>
</dbReference>
<feature type="transmembrane region" description="Helical" evidence="6">
    <location>
        <begin position="150"/>
        <end position="171"/>
    </location>
</feature>
<evidence type="ECO:0000256" key="2">
    <source>
        <dbReference type="ARBA" id="ARBA00022475"/>
    </source>
</evidence>
<evidence type="ECO:0000259" key="7">
    <source>
        <dbReference type="Pfam" id="PF09335"/>
    </source>
</evidence>
<evidence type="ECO:0000256" key="4">
    <source>
        <dbReference type="ARBA" id="ARBA00022989"/>
    </source>
</evidence>
<evidence type="ECO:0000256" key="3">
    <source>
        <dbReference type="ARBA" id="ARBA00022692"/>
    </source>
</evidence>
<feature type="transmembrane region" description="Helical" evidence="6">
    <location>
        <begin position="47"/>
        <end position="76"/>
    </location>
</feature>
<accession>A0A6J6FF67</accession>
<evidence type="ECO:0000256" key="6">
    <source>
        <dbReference type="SAM" id="Phobius"/>
    </source>
</evidence>
<dbReference type="PANTHER" id="PTHR30353">
    <property type="entry name" value="INNER MEMBRANE PROTEIN DEDA-RELATED"/>
    <property type="match status" value="1"/>
</dbReference>
<gene>
    <name evidence="8" type="ORF">UFOPK1767_00743</name>
</gene>
<dbReference type="InterPro" id="IPR032818">
    <property type="entry name" value="DedA-like"/>
</dbReference>
<dbReference type="GO" id="GO:0005886">
    <property type="term" value="C:plasma membrane"/>
    <property type="evidence" value="ECO:0007669"/>
    <property type="project" value="UniProtKB-SubCell"/>
</dbReference>
<feature type="domain" description="VTT" evidence="7">
    <location>
        <begin position="41"/>
        <end position="167"/>
    </location>
</feature>
<organism evidence="8">
    <name type="scientific">freshwater metagenome</name>
    <dbReference type="NCBI Taxonomy" id="449393"/>
    <lineage>
        <taxon>unclassified sequences</taxon>
        <taxon>metagenomes</taxon>
        <taxon>ecological metagenomes</taxon>
    </lineage>
</organism>
<keyword evidence="3 6" id="KW-0812">Transmembrane</keyword>
<name>A0A6J6FF67_9ZZZZ</name>
<dbReference type="EMBL" id="CAEZTZ010000096">
    <property type="protein sequence ID" value="CAB4587566.1"/>
    <property type="molecule type" value="Genomic_DNA"/>
</dbReference>
<evidence type="ECO:0000256" key="1">
    <source>
        <dbReference type="ARBA" id="ARBA00004651"/>
    </source>
</evidence>
<keyword evidence="4 6" id="KW-1133">Transmembrane helix</keyword>
<proteinExistence type="predicted"/>
<dbReference type="Pfam" id="PF09335">
    <property type="entry name" value="VTT_dom"/>
    <property type="match status" value="1"/>
</dbReference>
<feature type="transmembrane region" description="Helical" evidence="6">
    <location>
        <begin position="20"/>
        <end position="41"/>
    </location>
</feature>
<evidence type="ECO:0000313" key="8">
    <source>
        <dbReference type="EMBL" id="CAB4587566.1"/>
    </source>
</evidence>
<comment type="subcellular location">
    <subcellularLocation>
        <location evidence="1">Cell membrane</location>
        <topology evidence="1">Multi-pass membrane protein</topology>
    </subcellularLocation>
</comment>
<keyword evidence="5 6" id="KW-0472">Membrane</keyword>